<evidence type="ECO:0000313" key="3">
    <source>
        <dbReference type="EMBL" id="RHD87129.1"/>
    </source>
</evidence>
<protein>
    <submittedName>
        <fullName evidence="3">Uncharacterized protein</fullName>
    </submittedName>
</protein>
<dbReference type="EMBL" id="WCRY01000020">
    <property type="protein sequence ID" value="KAB4478865.1"/>
    <property type="molecule type" value="Genomic_DNA"/>
</dbReference>
<proteinExistence type="predicted"/>
<evidence type="ECO:0000313" key="1">
    <source>
        <dbReference type="EMBL" id="KAB4305618.1"/>
    </source>
</evidence>
<reference evidence="3 4" key="1">
    <citation type="submission" date="2018-08" db="EMBL/GenBank/DDBJ databases">
        <title>A genome reference for cultivated species of the human gut microbiota.</title>
        <authorList>
            <person name="Zou Y."/>
            <person name="Xue W."/>
            <person name="Luo G."/>
        </authorList>
    </citation>
    <scope>NUCLEOTIDE SEQUENCE [LARGE SCALE GENOMIC DNA]</scope>
    <source>
        <strain evidence="3 4">AM30-26</strain>
    </source>
</reference>
<gene>
    <name evidence="3" type="ORF">DW780_14260</name>
    <name evidence="2" type="ORF">GAN91_18830</name>
    <name evidence="1" type="ORF">GAO51_25360</name>
</gene>
<name>A0A0N7IAU4_BACT4</name>
<dbReference type="KEGG" id="btho:Btheta7330_04333"/>
<accession>A0A0N7IAU4</accession>
<dbReference type="Proteomes" id="UP000436858">
    <property type="component" value="Unassembled WGS sequence"/>
</dbReference>
<sequence length="69" mass="7761">MYISNNAYSGLNSLRGGLKHSYWSGSSLLDTTTFQSESGKPSCNYTISRNMQFGFQDTLSMDSNVFFIR</sequence>
<dbReference type="EMBL" id="QSJP01000012">
    <property type="protein sequence ID" value="RHD87129.1"/>
    <property type="molecule type" value="Genomic_DNA"/>
</dbReference>
<evidence type="ECO:0000313" key="5">
    <source>
        <dbReference type="Proteomes" id="UP000436858"/>
    </source>
</evidence>
<evidence type="ECO:0000313" key="6">
    <source>
        <dbReference type="Proteomes" id="UP000440614"/>
    </source>
</evidence>
<reference evidence="5 6" key="2">
    <citation type="journal article" date="2019" name="Nat. Med.">
        <title>A library of human gut bacterial isolates paired with longitudinal multiomics data enables mechanistic microbiome research.</title>
        <authorList>
            <person name="Poyet M."/>
            <person name="Groussin M."/>
            <person name="Gibbons S.M."/>
            <person name="Avila-Pacheco J."/>
            <person name="Jiang X."/>
            <person name="Kearney S.M."/>
            <person name="Perrotta A.R."/>
            <person name="Berdy B."/>
            <person name="Zhao S."/>
            <person name="Lieberman T.D."/>
            <person name="Swanson P.K."/>
            <person name="Smith M."/>
            <person name="Roesemann S."/>
            <person name="Alexander J.E."/>
            <person name="Rich S.A."/>
            <person name="Livny J."/>
            <person name="Vlamakis H."/>
            <person name="Clish C."/>
            <person name="Bullock K."/>
            <person name="Deik A."/>
            <person name="Scott J."/>
            <person name="Pierce K.A."/>
            <person name="Xavier R.J."/>
            <person name="Alm E.J."/>
        </authorList>
    </citation>
    <scope>NUCLEOTIDE SEQUENCE [LARGE SCALE GENOMIC DNA]</scope>
    <source>
        <strain evidence="2 5">BIOML-A162</strain>
        <strain evidence="1 6">BIOML-A188</strain>
    </source>
</reference>
<comment type="caution">
    <text evidence="3">The sequence shown here is derived from an EMBL/GenBank/DDBJ whole genome shotgun (WGS) entry which is preliminary data.</text>
</comment>
<accession>I0PZY5</accession>
<dbReference type="AlphaFoldDB" id="A0A0N7IAU4"/>
<organism evidence="3 4">
    <name type="scientific">Bacteroides thetaiotaomicron</name>
    <dbReference type="NCBI Taxonomy" id="818"/>
    <lineage>
        <taxon>Bacteria</taxon>
        <taxon>Pseudomonadati</taxon>
        <taxon>Bacteroidota</taxon>
        <taxon>Bacteroidia</taxon>
        <taxon>Bacteroidales</taxon>
        <taxon>Bacteroidaceae</taxon>
        <taxon>Bacteroides</taxon>
    </lineage>
</organism>
<dbReference type="EMBL" id="WCSY01000035">
    <property type="protein sequence ID" value="KAB4305618.1"/>
    <property type="molecule type" value="Genomic_DNA"/>
</dbReference>
<evidence type="ECO:0000313" key="4">
    <source>
        <dbReference type="Proteomes" id="UP000284785"/>
    </source>
</evidence>
<dbReference type="Proteomes" id="UP000440614">
    <property type="component" value="Unassembled WGS sequence"/>
</dbReference>
<evidence type="ECO:0000313" key="2">
    <source>
        <dbReference type="EMBL" id="KAB4478865.1"/>
    </source>
</evidence>
<dbReference type="Proteomes" id="UP000284785">
    <property type="component" value="Unassembled WGS sequence"/>
</dbReference>